<name>A0A382EVV4_9ZZZZ</name>
<protein>
    <recommendedName>
        <fullName evidence="2">GIY-YIG domain-containing protein</fullName>
    </recommendedName>
</protein>
<organism evidence="3">
    <name type="scientific">marine metagenome</name>
    <dbReference type="NCBI Taxonomy" id="408172"/>
    <lineage>
        <taxon>unclassified sequences</taxon>
        <taxon>metagenomes</taxon>
        <taxon>ecological metagenomes</taxon>
    </lineage>
</organism>
<evidence type="ECO:0000256" key="1">
    <source>
        <dbReference type="SAM" id="MobiDB-lite"/>
    </source>
</evidence>
<evidence type="ECO:0000313" key="3">
    <source>
        <dbReference type="EMBL" id="SVB54808.1"/>
    </source>
</evidence>
<dbReference type="Pfam" id="PF01541">
    <property type="entry name" value="GIY-YIG"/>
    <property type="match status" value="1"/>
</dbReference>
<dbReference type="Gene3D" id="3.40.1440.10">
    <property type="entry name" value="GIY-YIG endonuclease"/>
    <property type="match status" value="1"/>
</dbReference>
<sequence length="273" mass="32619">MVTIYILECKRGKYYVGKIKTNVWKRIKAHFDGKGAKWTKKYKPVDVVDIRRDLSDYHETLVTLEMMREHGIDNVRGGALSRLQLKKEQREYAEYRLGMRKERPNVDAAFNPITSTFRGVMLPLNTVPLNKCRAMKINGRGRCLKAPTEDDQLCDMHRRSANKKKNPWKTITKEQMENPDLLPKQKPYKPRNKRRRKRRIPYRKKTEEPAYRKLPMPTLRDWGDDTEPWLDDEHVACLEGIHQGWMDVGNYALELFSEWPEAWKQRWLYLEKW</sequence>
<feature type="domain" description="GIY-YIG" evidence="2">
    <location>
        <begin position="1"/>
        <end position="106"/>
    </location>
</feature>
<dbReference type="InterPro" id="IPR000305">
    <property type="entry name" value="GIY-YIG_endonuc"/>
</dbReference>
<dbReference type="InterPro" id="IPR035901">
    <property type="entry name" value="GIY-YIG_endonuc_sf"/>
</dbReference>
<reference evidence="3" key="1">
    <citation type="submission" date="2018-05" db="EMBL/GenBank/DDBJ databases">
        <authorList>
            <person name="Lanie J.A."/>
            <person name="Ng W.-L."/>
            <person name="Kazmierczak K.M."/>
            <person name="Andrzejewski T.M."/>
            <person name="Davidsen T.M."/>
            <person name="Wayne K.J."/>
            <person name="Tettelin H."/>
            <person name="Glass J.I."/>
            <person name="Rusch D."/>
            <person name="Podicherti R."/>
            <person name="Tsui H.-C.T."/>
            <person name="Winkler M.E."/>
        </authorList>
    </citation>
    <scope>NUCLEOTIDE SEQUENCE</scope>
</reference>
<evidence type="ECO:0000259" key="2">
    <source>
        <dbReference type="PROSITE" id="PS50164"/>
    </source>
</evidence>
<feature type="region of interest" description="Disordered" evidence="1">
    <location>
        <begin position="161"/>
        <end position="207"/>
    </location>
</feature>
<dbReference type="PROSITE" id="PS50164">
    <property type="entry name" value="GIY_YIG"/>
    <property type="match status" value="1"/>
</dbReference>
<dbReference type="SUPFAM" id="SSF82771">
    <property type="entry name" value="GIY-YIG endonuclease"/>
    <property type="match status" value="1"/>
</dbReference>
<dbReference type="EMBL" id="UINC01046589">
    <property type="protein sequence ID" value="SVB54808.1"/>
    <property type="molecule type" value="Genomic_DNA"/>
</dbReference>
<proteinExistence type="predicted"/>
<gene>
    <name evidence="3" type="ORF">METZ01_LOCUS207662</name>
</gene>
<accession>A0A382EVV4</accession>
<dbReference type="AlphaFoldDB" id="A0A382EVV4"/>
<feature type="compositionally biased region" description="Basic residues" evidence="1">
    <location>
        <begin position="186"/>
        <end position="203"/>
    </location>
</feature>